<dbReference type="Proteomes" id="UP001221898">
    <property type="component" value="Unassembled WGS sequence"/>
</dbReference>
<sequence>MGFSKACSLPFMFELSAGSFLAAVGAPPRSEGSRWFARQSRRPRFTEHAKWPLTQPSDLSNPASRS</sequence>
<keyword evidence="4" id="KW-1185">Reference proteome</keyword>
<proteinExistence type="predicted"/>
<evidence type="ECO:0000256" key="1">
    <source>
        <dbReference type="SAM" id="MobiDB-lite"/>
    </source>
</evidence>
<reference evidence="3" key="1">
    <citation type="journal article" date="2023" name="Science">
        <title>Genome structures resolve the early diversification of teleost fishes.</title>
        <authorList>
            <person name="Parey E."/>
            <person name="Louis A."/>
            <person name="Montfort J."/>
            <person name="Bouchez O."/>
            <person name="Roques C."/>
            <person name="Iampietro C."/>
            <person name="Lluch J."/>
            <person name="Castinel A."/>
            <person name="Donnadieu C."/>
            <person name="Desvignes T."/>
            <person name="Floi Bucao C."/>
            <person name="Jouanno E."/>
            <person name="Wen M."/>
            <person name="Mejri S."/>
            <person name="Dirks R."/>
            <person name="Jansen H."/>
            <person name="Henkel C."/>
            <person name="Chen W.J."/>
            <person name="Zahm M."/>
            <person name="Cabau C."/>
            <person name="Klopp C."/>
            <person name="Thompson A.W."/>
            <person name="Robinson-Rechavi M."/>
            <person name="Braasch I."/>
            <person name="Lecointre G."/>
            <person name="Bobe J."/>
            <person name="Postlethwait J.H."/>
            <person name="Berthelot C."/>
            <person name="Roest Crollius H."/>
            <person name="Guiguen Y."/>
        </authorList>
    </citation>
    <scope>NUCLEOTIDE SEQUENCE</scope>
    <source>
        <strain evidence="3">NC1722</strain>
    </source>
</reference>
<evidence type="ECO:0008006" key="5">
    <source>
        <dbReference type="Google" id="ProtNLM"/>
    </source>
</evidence>
<feature type="chain" id="PRO_5041922162" description="Secreted protein" evidence="2">
    <location>
        <begin position="19"/>
        <end position="66"/>
    </location>
</feature>
<name>A0AAD7SCT6_9TELE</name>
<evidence type="ECO:0000313" key="3">
    <source>
        <dbReference type="EMBL" id="KAJ8400028.1"/>
    </source>
</evidence>
<evidence type="ECO:0000313" key="4">
    <source>
        <dbReference type="Proteomes" id="UP001221898"/>
    </source>
</evidence>
<comment type="caution">
    <text evidence="3">The sequence shown here is derived from an EMBL/GenBank/DDBJ whole genome shotgun (WGS) entry which is preliminary data.</text>
</comment>
<gene>
    <name evidence="3" type="ORF">AAFF_G00400670</name>
</gene>
<accession>A0AAD7SCT6</accession>
<feature type="signal peptide" evidence="2">
    <location>
        <begin position="1"/>
        <end position="18"/>
    </location>
</feature>
<dbReference type="EMBL" id="JAINUG010000079">
    <property type="protein sequence ID" value="KAJ8400028.1"/>
    <property type="molecule type" value="Genomic_DNA"/>
</dbReference>
<feature type="compositionally biased region" description="Polar residues" evidence="1">
    <location>
        <begin position="54"/>
        <end position="66"/>
    </location>
</feature>
<organism evidence="3 4">
    <name type="scientific">Aldrovandia affinis</name>
    <dbReference type="NCBI Taxonomy" id="143900"/>
    <lineage>
        <taxon>Eukaryota</taxon>
        <taxon>Metazoa</taxon>
        <taxon>Chordata</taxon>
        <taxon>Craniata</taxon>
        <taxon>Vertebrata</taxon>
        <taxon>Euteleostomi</taxon>
        <taxon>Actinopterygii</taxon>
        <taxon>Neopterygii</taxon>
        <taxon>Teleostei</taxon>
        <taxon>Notacanthiformes</taxon>
        <taxon>Halosauridae</taxon>
        <taxon>Aldrovandia</taxon>
    </lineage>
</organism>
<keyword evidence="2" id="KW-0732">Signal</keyword>
<feature type="region of interest" description="Disordered" evidence="1">
    <location>
        <begin position="27"/>
        <end position="66"/>
    </location>
</feature>
<protein>
    <recommendedName>
        <fullName evidence="5">Secreted protein</fullName>
    </recommendedName>
</protein>
<dbReference type="AlphaFoldDB" id="A0AAD7SCT6"/>
<evidence type="ECO:0000256" key="2">
    <source>
        <dbReference type="SAM" id="SignalP"/>
    </source>
</evidence>